<proteinExistence type="predicted"/>
<comment type="caution">
    <text evidence="2">The sequence shown here is derived from an EMBL/GenBank/DDBJ whole genome shotgun (WGS) entry which is preliminary data.</text>
</comment>
<evidence type="ECO:0000313" key="2">
    <source>
        <dbReference type="EMBL" id="MFF4773447.1"/>
    </source>
</evidence>
<feature type="region of interest" description="Disordered" evidence="1">
    <location>
        <begin position="138"/>
        <end position="158"/>
    </location>
</feature>
<sequence>MRGFRRRLPDARPEDGPLSEARRYEALGRVLAALSGDAEMRDACRDLTWWQAADESWHIEWGDGPYASEVADLVVGRLREAVPDAGLAAPSGPGTRTEANIDVMGVGFLLHAVDPLGLERLRTTPGLWRMAASISAVDDGEPAGRGGSRRHWEELLGG</sequence>
<organism evidence="2 3">
    <name type="scientific">Microtetraspora fusca</name>
    <dbReference type="NCBI Taxonomy" id="1997"/>
    <lineage>
        <taxon>Bacteria</taxon>
        <taxon>Bacillati</taxon>
        <taxon>Actinomycetota</taxon>
        <taxon>Actinomycetes</taxon>
        <taxon>Streptosporangiales</taxon>
        <taxon>Streptosporangiaceae</taxon>
        <taxon>Microtetraspora</taxon>
    </lineage>
</organism>
<accession>A0ABW6V4C1</accession>
<dbReference type="RefSeq" id="WP_387341837.1">
    <property type="nucleotide sequence ID" value="NZ_JBIAXI010000006.1"/>
</dbReference>
<protein>
    <submittedName>
        <fullName evidence="2">Uncharacterized protein</fullName>
    </submittedName>
</protein>
<gene>
    <name evidence="2" type="ORF">ACFY05_11375</name>
</gene>
<name>A0ABW6V4C1_MICFU</name>
<reference evidence="2 3" key="1">
    <citation type="submission" date="2024-10" db="EMBL/GenBank/DDBJ databases">
        <title>The Natural Products Discovery Center: Release of the First 8490 Sequenced Strains for Exploring Actinobacteria Biosynthetic Diversity.</title>
        <authorList>
            <person name="Kalkreuter E."/>
            <person name="Kautsar S.A."/>
            <person name="Yang D."/>
            <person name="Bader C.D."/>
            <person name="Teijaro C.N."/>
            <person name="Fluegel L."/>
            <person name="Davis C.M."/>
            <person name="Simpson J.R."/>
            <person name="Lauterbach L."/>
            <person name="Steele A.D."/>
            <person name="Gui C."/>
            <person name="Meng S."/>
            <person name="Li G."/>
            <person name="Viehrig K."/>
            <person name="Ye F."/>
            <person name="Su P."/>
            <person name="Kiefer A.F."/>
            <person name="Nichols A."/>
            <person name="Cepeda A.J."/>
            <person name="Yan W."/>
            <person name="Fan B."/>
            <person name="Jiang Y."/>
            <person name="Adhikari A."/>
            <person name="Zheng C.-J."/>
            <person name="Schuster L."/>
            <person name="Cowan T.M."/>
            <person name="Smanski M.J."/>
            <person name="Chevrette M.G."/>
            <person name="De Carvalho L.P.S."/>
            <person name="Shen B."/>
        </authorList>
    </citation>
    <scope>NUCLEOTIDE SEQUENCE [LARGE SCALE GENOMIC DNA]</scope>
    <source>
        <strain evidence="2 3">NPDC001281</strain>
    </source>
</reference>
<evidence type="ECO:0000256" key="1">
    <source>
        <dbReference type="SAM" id="MobiDB-lite"/>
    </source>
</evidence>
<keyword evidence="3" id="KW-1185">Reference proteome</keyword>
<dbReference type="EMBL" id="JBIAXI010000006">
    <property type="protein sequence ID" value="MFF4773447.1"/>
    <property type="molecule type" value="Genomic_DNA"/>
</dbReference>
<dbReference type="Proteomes" id="UP001602119">
    <property type="component" value="Unassembled WGS sequence"/>
</dbReference>
<evidence type="ECO:0000313" key="3">
    <source>
        <dbReference type="Proteomes" id="UP001602119"/>
    </source>
</evidence>